<comment type="caution">
    <text evidence="10">The sequence shown here is derived from an EMBL/GenBank/DDBJ whole genome shotgun (WGS) entry which is preliminary data.</text>
</comment>
<feature type="transmembrane region" description="Helical" evidence="8">
    <location>
        <begin position="172"/>
        <end position="204"/>
    </location>
</feature>
<keyword evidence="7 8" id="KW-0472">Membrane</keyword>
<dbReference type="EMBL" id="BLAY01000003">
    <property type="protein sequence ID" value="GET35673.1"/>
    <property type="molecule type" value="Genomic_DNA"/>
</dbReference>
<keyword evidence="2" id="KW-1003">Cell membrane</keyword>
<keyword evidence="5 8" id="KW-0812">Transmembrane</keyword>
<feature type="transmembrane region" description="Helical" evidence="8">
    <location>
        <begin position="377"/>
        <end position="395"/>
    </location>
</feature>
<evidence type="ECO:0000313" key="10">
    <source>
        <dbReference type="EMBL" id="GET35673.1"/>
    </source>
</evidence>
<dbReference type="GO" id="GO:0016763">
    <property type="term" value="F:pentosyltransferase activity"/>
    <property type="evidence" value="ECO:0007669"/>
    <property type="project" value="TreeGrafter"/>
</dbReference>
<reference evidence="10" key="1">
    <citation type="submission" date="2019-10" db="EMBL/GenBank/DDBJ databases">
        <title>Draft genome sequece of Microseira wollei NIES-4236.</title>
        <authorList>
            <person name="Yamaguchi H."/>
            <person name="Suzuki S."/>
            <person name="Kawachi M."/>
        </authorList>
    </citation>
    <scope>NUCLEOTIDE SEQUENCE</scope>
    <source>
        <strain evidence="10">NIES-4236</strain>
    </source>
</reference>
<dbReference type="GO" id="GO:0005886">
    <property type="term" value="C:plasma membrane"/>
    <property type="evidence" value="ECO:0007669"/>
    <property type="project" value="UniProtKB-SubCell"/>
</dbReference>
<dbReference type="PANTHER" id="PTHR33908">
    <property type="entry name" value="MANNOSYLTRANSFERASE YKCB-RELATED"/>
    <property type="match status" value="1"/>
</dbReference>
<evidence type="ECO:0000256" key="4">
    <source>
        <dbReference type="ARBA" id="ARBA00022679"/>
    </source>
</evidence>
<proteinExistence type="predicted"/>
<evidence type="ECO:0000256" key="8">
    <source>
        <dbReference type="SAM" id="Phobius"/>
    </source>
</evidence>
<gene>
    <name evidence="10" type="ORF">MiSe_04150</name>
</gene>
<evidence type="ECO:0000256" key="6">
    <source>
        <dbReference type="ARBA" id="ARBA00022989"/>
    </source>
</evidence>
<dbReference type="Proteomes" id="UP001050975">
    <property type="component" value="Unassembled WGS sequence"/>
</dbReference>
<dbReference type="PANTHER" id="PTHR33908:SF11">
    <property type="entry name" value="MEMBRANE PROTEIN"/>
    <property type="match status" value="1"/>
</dbReference>
<evidence type="ECO:0000256" key="3">
    <source>
        <dbReference type="ARBA" id="ARBA00022676"/>
    </source>
</evidence>
<dbReference type="Pfam" id="PF13231">
    <property type="entry name" value="PMT_2"/>
    <property type="match status" value="1"/>
</dbReference>
<dbReference type="InterPro" id="IPR050297">
    <property type="entry name" value="LipidA_mod_glycosyltrf_83"/>
</dbReference>
<feature type="transmembrane region" description="Helical" evidence="8">
    <location>
        <begin position="148"/>
        <end position="165"/>
    </location>
</feature>
<evidence type="ECO:0000259" key="9">
    <source>
        <dbReference type="Pfam" id="PF13231"/>
    </source>
</evidence>
<evidence type="ECO:0000313" key="11">
    <source>
        <dbReference type="Proteomes" id="UP001050975"/>
    </source>
</evidence>
<protein>
    <submittedName>
        <fullName evidence="10">4-amino-4-deoxy-L-arabinose transferase and related glycosyltransferases of PMT family protein</fullName>
    </submittedName>
</protein>
<feature type="transmembrane region" description="Helical" evidence="8">
    <location>
        <begin position="322"/>
        <end position="340"/>
    </location>
</feature>
<evidence type="ECO:0000256" key="1">
    <source>
        <dbReference type="ARBA" id="ARBA00004651"/>
    </source>
</evidence>
<feature type="domain" description="Glycosyltransferase RgtA/B/C/D-like" evidence="9">
    <location>
        <begin position="78"/>
        <end position="231"/>
    </location>
</feature>
<feature type="transmembrane region" description="Helical" evidence="8">
    <location>
        <begin position="124"/>
        <end position="142"/>
    </location>
</feature>
<name>A0AAV3X192_9CYAN</name>
<sequence length="538" mass="61346">MKISSRTQSYLLIAILIVAAILRFNQINQPFIDATSWRQASTAMMADNFYRRNWNIFYPQISWDGPGPSYNGREFQTVSYLAALLYVVVGQHDWVGRSVAVIFGLWGIFALYKLISCVWDQEHALMGAAVMALLPGSIYIEREFLPDPAMVALVTTSCWLLVAYCKTERLRYLLLASLIGMWGFLTKITGLIVGFPMIYAMFAIVGYKRILQPKKFLTIGIGVIFTLTPVIAYYLWARHLGLNYPPYHFAGENTGNWLWNSDLGDWWSQKYGIAKMYQIFKSWLWTKPVIVLVLFGLFHLPLQLKFNLKLRAERELEESNFPAPWLFHWWMLGGAVYYLIGVGHLLGNPYNFHIINPAAAALAGHAIIVIASFAHRIARSPAAIATILAILLIIGRSGHNNLWVMYYPWAEQGYKLGLALRQISKPGDLVLTITKDVGDPIAIYYSQRHGWNFYLPGDLWANVGDIDGKPPISQLDRYRAKGADWLAIINEQKNKIWKNNPLFVAHIKRTCELKQESVDGVIYRILSPEELSKIHKPR</sequence>
<dbReference type="AlphaFoldDB" id="A0AAV3X192"/>
<evidence type="ECO:0000256" key="7">
    <source>
        <dbReference type="ARBA" id="ARBA00023136"/>
    </source>
</evidence>
<feature type="transmembrane region" description="Helical" evidence="8">
    <location>
        <begin position="94"/>
        <end position="112"/>
    </location>
</feature>
<keyword evidence="11" id="KW-1185">Reference proteome</keyword>
<keyword evidence="4 10" id="KW-0808">Transferase</keyword>
<keyword evidence="3" id="KW-0328">Glycosyltransferase</keyword>
<dbReference type="RefSeq" id="WP_226573776.1">
    <property type="nucleotide sequence ID" value="NZ_BLAY01000003.1"/>
</dbReference>
<dbReference type="GO" id="GO:0009103">
    <property type="term" value="P:lipopolysaccharide biosynthetic process"/>
    <property type="evidence" value="ECO:0007669"/>
    <property type="project" value="UniProtKB-ARBA"/>
</dbReference>
<keyword evidence="6 8" id="KW-1133">Transmembrane helix</keyword>
<feature type="transmembrane region" description="Helical" evidence="8">
    <location>
        <begin position="216"/>
        <end position="236"/>
    </location>
</feature>
<organism evidence="10 11">
    <name type="scientific">Microseira wollei NIES-4236</name>
    <dbReference type="NCBI Taxonomy" id="2530354"/>
    <lineage>
        <taxon>Bacteria</taxon>
        <taxon>Bacillati</taxon>
        <taxon>Cyanobacteriota</taxon>
        <taxon>Cyanophyceae</taxon>
        <taxon>Oscillatoriophycideae</taxon>
        <taxon>Aerosakkonematales</taxon>
        <taxon>Aerosakkonemataceae</taxon>
        <taxon>Microseira</taxon>
    </lineage>
</organism>
<feature type="transmembrane region" description="Helical" evidence="8">
    <location>
        <begin position="284"/>
        <end position="302"/>
    </location>
</feature>
<dbReference type="InterPro" id="IPR038731">
    <property type="entry name" value="RgtA/B/C-like"/>
</dbReference>
<evidence type="ECO:0000256" key="2">
    <source>
        <dbReference type="ARBA" id="ARBA00022475"/>
    </source>
</evidence>
<feature type="transmembrane region" description="Helical" evidence="8">
    <location>
        <begin position="352"/>
        <end position="371"/>
    </location>
</feature>
<comment type="subcellular location">
    <subcellularLocation>
        <location evidence="1">Cell membrane</location>
        <topology evidence="1">Multi-pass membrane protein</topology>
    </subcellularLocation>
</comment>
<evidence type="ECO:0000256" key="5">
    <source>
        <dbReference type="ARBA" id="ARBA00022692"/>
    </source>
</evidence>
<accession>A0AAV3X192</accession>